<evidence type="ECO:0000256" key="1">
    <source>
        <dbReference type="ARBA" id="ARBA00023015"/>
    </source>
</evidence>
<evidence type="ECO:0000256" key="4">
    <source>
        <dbReference type="SAM" id="Phobius"/>
    </source>
</evidence>
<dbReference type="PROSITE" id="PS50043">
    <property type="entry name" value="HTH_LUXR_2"/>
    <property type="match status" value="1"/>
</dbReference>
<dbReference type="SMART" id="SM00421">
    <property type="entry name" value="HTH_LUXR"/>
    <property type="match status" value="1"/>
</dbReference>
<protein>
    <submittedName>
        <fullName evidence="6">Regulatory LuxR family protein</fullName>
    </submittedName>
</protein>
<dbReference type="SUPFAM" id="SSF46894">
    <property type="entry name" value="C-terminal effector domain of the bipartite response regulators"/>
    <property type="match status" value="1"/>
</dbReference>
<keyword evidence="4" id="KW-0472">Membrane</keyword>
<evidence type="ECO:0000256" key="3">
    <source>
        <dbReference type="ARBA" id="ARBA00023163"/>
    </source>
</evidence>
<keyword evidence="4" id="KW-0812">Transmembrane</keyword>
<accession>A0A2S6I2S0</accession>
<dbReference type="EMBL" id="PTJC01000006">
    <property type="protein sequence ID" value="PPK85453.1"/>
    <property type="molecule type" value="Genomic_DNA"/>
</dbReference>
<comment type="caution">
    <text evidence="6">The sequence shown here is derived from an EMBL/GenBank/DDBJ whole genome shotgun (WGS) entry which is preliminary data.</text>
</comment>
<proteinExistence type="predicted"/>
<dbReference type="PANTHER" id="PTHR44688:SF16">
    <property type="entry name" value="DNA-BINDING TRANSCRIPTIONAL ACTIVATOR DEVR_DOSR"/>
    <property type="match status" value="1"/>
</dbReference>
<dbReference type="PANTHER" id="PTHR44688">
    <property type="entry name" value="DNA-BINDING TRANSCRIPTIONAL ACTIVATOR DEVR_DOSR"/>
    <property type="match status" value="1"/>
</dbReference>
<feature type="transmembrane region" description="Helical" evidence="4">
    <location>
        <begin position="6"/>
        <end position="28"/>
    </location>
</feature>
<name>A0A2S6I2S0_9BACT</name>
<evidence type="ECO:0000259" key="5">
    <source>
        <dbReference type="PROSITE" id="PS50043"/>
    </source>
</evidence>
<dbReference type="RefSeq" id="WP_319921901.1">
    <property type="nucleotide sequence ID" value="NZ_PTJC01000006.1"/>
</dbReference>
<sequence length="336" mass="36874">MYVSVYHILIVTLFTLCPILLYGGHVTLTGTAPETYRGQVVYLDILEAPLGVIAITDDQLLASADIDGLGRFAFTDLTLPDRPNLYRIRYSRRDVSPFNINASRRHFLNVVFQGGDSIAVNGLSLVSPSPINRALLDLQVGLDSLSPGSGSMTDRRESLVTELRERYLRQQLYDTALNPYARVHALGSLGFEVPTAEDLEAGRTAVTQTELPDSFAAAVDRQLGSVTFARLQRENTLLWRGLISTGLLSCTLAFILYRQRQRPTVLPPASANEELSPKEREVATLIATGHSNKEVAAELYVSVSTVKTHVNSIYRKLGVTSRGELKARVSADSTPV</sequence>
<keyword evidence="3" id="KW-0804">Transcription</keyword>
<dbReference type="CDD" id="cd06170">
    <property type="entry name" value="LuxR_C_like"/>
    <property type="match status" value="1"/>
</dbReference>
<gene>
    <name evidence="6" type="ORF">CLV84_2351</name>
</gene>
<dbReference type="GO" id="GO:0003677">
    <property type="term" value="F:DNA binding"/>
    <property type="evidence" value="ECO:0007669"/>
    <property type="project" value="UniProtKB-KW"/>
</dbReference>
<evidence type="ECO:0000313" key="7">
    <source>
        <dbReference type="Proteomes" id="UP000237662"/>
    </source>
</evidence>
<evidence type="ECO:0000256" key="2">
    <source>
        <dbReference type="ARBA" id="ARBA00023125"/>
    </source>
</evidence>
<feature type="domain" description="HTH luxR-type" evidence="5">
    <location>
        <begin position="268"/>
        <end position="333"/>
    </location>
</feature>
<dbReference type="AlphaFoldDB" id="A0A2S6I2S0"/>
<dbReference type="Proteomes" id="UP000237662">
    <property type="component" value="Unassembled WGS sequence"/>
</dbReference>
<dbReference type="InterPro" id="IPR000792">
    <property type="entry name" value="Tscrpt_reg_LuxR_C"/>
</dbReference>
<keyword evidence="2" id="KW-0238">DNA-binding</keyword>
<evidence type="ECO:0000313" key="6">
    <source>
        <dbReference type="EMBL" id="PPK85453.1"/>
    </source>
</evidence>
<keyword evidence="1" id="KW-0805">Transcription regulation</keyword>
<dbReference type="GO" id="GO:0006355">
    <property type="term" value="P:regulation of DNA-templated transcription"/>
    <property type="evidence" value="ECO:0007669"/>
    <property type="project" value="InterPro"/>
</dbReference>
<keyword evidence="4" id="KW-1133">Transmembrane helix</keyword>
<dbReference type="PROSITE" id="PS00622">
    <property type="entry name" value="HTH_LUXR_1"/>
    <property type="match status" value="1"/>
</dbReference>
<dbReference type="InterPro" id="IPR036388">
    <property type="entry name" value="WH-like_DNA-bd_sf"/>
</dbReference>
<reference evidence="6 7" key="1">
    <citation type="submission" date="2018-02" db="EMBL/GenBank/DDBJ databases">
        <title>Genomic Encyclopedia of Archaeal and Bacterial Type Strains, Phase II (KMG-II): from individual species to whole genera.</title>
        <authorList>
            <person name="Goeker M."/>
        </authorList>
    </citation>
    <scope>NUCLEOTIDE SEQUENCE [LARGE SCALE GENOMIC DNA]</scope>
    <source>
        <strain evidence="6 7">DSM 29526</strain>
    </source>
</reference>
<dbReference type="Gene3D" id="1.10.10.10">
    <property type="entry name" value="Winged helix-like DNA-binding domain superfamily/Winged helix DNA-binding domain"/>
    <property type="match status" value="1"/>
</dbReference>
<dbReference type="PRINTS" id="PR00038">
    <property type="entry name" value="HTHLUXR"/>
</dbReference>
<dbReference type="Pfam" id="PF00196">
    <property type="entry name" value="GerE"/>
    <property type="match status" value="1"/>
</dbReference>
<keyword evidence="7" id="KW-1185">Reference proteome</keyword>
<dbReference type="InterPro" id="IPR016032">
    <property type="entry name" value="Sig_transdc_resp-reg_C-effctor"/>
</dbReference>
<organism evidence="6 7">
    <name type="scientific">Neolewinella xylanilytica</name>
    <dbReference type="NCBI Taxonomy" id="1514080"/>
    <lineage>
        <taxon>Bacteria</taxon>
        <taxon>Pseudomonadati</taxon>
        <taxon>Bacteroidota</taxon>
        <taxon>Saprospiria</taxon>
        <taxon>Saprospirales</taxon>
        <taxon>Lewinellaceae</taxon>
        <taxon>Neolewinella</taxon>
    </lineage>
</organism>